<evidence type="ECO:0000256" key="3">
    <source>
        <dbReference type="ARBA" id="ARBA00022448"/>
    </source>
</evidence>
<evidence type="ECO:0000256" key="11">
    <source>
        <dbReference type="ARBA" id="ARBA00023237"/>
    </source>
</evidence>
<dbReference type="PROSITE" id="PS52016">
    <property type="entry name" value="TONB_DEPENDENT_REC_3"/>
    <property type="match status" value="1"/>
</dbReference>
<evidence type="ECO:0000256" key="2">
    <source>
        <dbReference type="ARBA" id="ARBA00009810"/>
    </source>
</evidence>
<dbReference type="GO" id="GO:0015891">
    <property type="term" value="P:siderophore transport"/>
    <property type="evidence" value="ECO:0007669"/>
    <property type="project" value="InterPro"/>
</dbReference>
<sequence length="779" mass="82833">MITFDIPAQPLSSAVNAFIRTTGWEVGFTSQAVAGKRSAPVRGAMTAAQALHTLLAGTGVSAQISGRSTAALVAPVTANGLAGVDGALALDTINVEGAAINNWDAPPSYAGGQVATGAKLGMLGNISIMDAPFNVTSYTSQLMRDQQAVTVADVVANDPSVRVYTNGLGSSAGVGDSFNIRGFSVGNYSVLLDGYGGIAPDRVIPVETMESVEILKGPNALLNGYTQYGSLGGAINVVPKRATDAPITRLTTSYISDGQFGTQIDYGRRFGAQKEWGVRVNGVFRDGDTAIDGQSAKLGVGTLALDYRGQDLRASLDVGYIDQKTYVPTGSAGFGFASDIAIPKAPDLSKQIYQNWEYAGTKSAYTLAKFEYDLSPAWTVYGGAGYRYSDQKILSTDIYVTDTAGNATATAYYSPIQGQSASAQTGIRGEFETGTVGHKVNLNASYLFQTLNQESNYYGFTSFDTNIYNAPTVAAPSLAGFSNSPPRYWDINAPALTLADTMSFLDGRILFTAGVRYQRIKVDVFNPDGSISQAYDKEAVTPAFGIVVKPIERMSIYANYIEGLQQGPVAWAGTANAGEVFPPIMTEQVEAGIKYDFGAFTATASIFQITKPSSIITTDASGASIFSVNGEQRNRGLELNLFGEVTTGLRLLGGVAYTEGTLTQTNDGLYDGNTAVGVPRWQANIGIEWDPKFVEGLTLSGRMISTSSQYVDQANTQQIPSWLRFDLGTQYKTVAFGNPLVLRAAVENVLDTNYWSAVSDGWVTMGTPRTFKLSATMDF</sequence>
<keyword evidence="11 12" id="KW-0998">Cell outer membrane</keyword>
<dbReference type="PANTHER" id="PTHR32552">
    <property type="entry name" value="FERRICHROME IRON RECEPTOR-RELATED"/>
    <property type="match status" value="1"/>
</dbReference>
<keyword evidence="8 13" id="KW-0798">TonB box</keyword>
<dbReference type="InterPro" id="IPR039426">
    <property type="entry name" value="TonB-dep_rcpt-like"/>
</dbReference>
<evidence type="ECO:0000256" key="9">
    <source>
        <dbReference type="ARBA" id="ARBA00023136"/>
    </source>
</evidence>
<name>A0A917C494_9HYPH</name>
<dbReference type="Pfam" id="PF07660">
    <property type="entry name" value="STN"/>
    <property type="match status" value="1"/>
</dbReference>
<dbReference type="InterPro" id="IPR037066">
    <property type="entry name" value="Plug_dom_sf"/>
</dbReference>
<dbReference type="RefSeq" id="WP_244644491.1">
    <property type="nucleotide sequence ID" value="NZ_BMCT01000005.1"/>
</dbReference>
<dbReference type="Gene3D" id="2.170.130.10">
    <property type="entry name" value="TonB-dependent receptor, plug domain"/>
    <property type="match status" value="1"/>
</dbReference>
<dbReference type="InterPro" id="IPR012910">
    <property type="entry name" value="Plug_dom"/>
</dbReference>
<comment type="similarity">
    <text evidence="2 12 13">Belongs to the TonB-dependent receptor family.</text>
</comment>
<dbReference type="SMART" id="SM00965">
    <property type="entry name" value="STN"/>
    <property type="match status" value="1"/>
</dbReference>
<dbReference type="AlphaFoldDB" id="A0A917C494"/>
<dbReference type="PANTHER" id="PTHR32552:SF82">
    <property type="entry name" value="FCUA PROTEIN"/>
    <property type="match status" value="1"/>
</dbReference>
<reference evidence="15" key="1">
    <citation type="journal article" date="2014" name="Int. J. Syst. Evol. Microbiol.">
        <title>Complete genome sequence of Corynebacterium casei LMG S-19264T (=DSM 44701T), isolated from a smear-ripened cheese.</title>
        <authorList>
            <consortium name="US DOE Joint Genome Institute (JGI-PGF)"/>
            <person name="Walter F."/>
            <person name="Albersmeier A."/>
            <person name="Kalinowski J."/>
            <person name="Ruckert C."/>
        </authorList>
    </citation>
    <scope>NUCLEOTIDE SEQUENCE</scope>
    <source>
        <strain evidence="15">CCM 7897</strain>
    </source>
</reference>
<proteinExistence type="inferred from homology"/>
<gene>
    <name evidence="15" type="primary">femA</name>
    <name evidence="15" type="ORF">GCM10007301_34060</name>
</gene>
<dbReference type="SUPFAM" id="SSF56935">
    <property type="entry name" value="Porins"/>
    <property type="match status" value="1"/>
</dbReference>
<evidence type="ECO:0000256" key="13">
    <source>
        <dbReference type="RuleBase" id="RU003357"/>
    </source>
</evidence>
<keyword evidence="9 12" id="KW-0472">Membrane</keyword>
<accession>A0A917C494</accession>
<dbReference type="Proteomes" id="UP000606044">
    <property type="component" value="Unassembled WGS sequence"/>
</dbReference>
<dbReference type="InterPro" id="IPR036942">
    <property type="entry name" value="Beta-barrel_TonB_sf"/>
</dbReference>
<reference evidence="15" key="2">
    <citation type="submission" date="2020-09" db="EMBL/GenBank/DDBJ databases">
        <authorList>
            <person name="Sun Q."/>
            <person name="Sedlacek I."/>
        </authorList>
    </citation>
    <scope>NUCLEOTIDE SEQUENCE</scope>
    <source>
        <strain evidence="15">CCM 7897</strain>
    </source>
</reference>
<dbReference type="Pfam" id="PF00593">
    <property type="entry name" value="TonB_dep_Rec_b-barrel"/>
    <property type="match status" value="1"/>
</dbReference>
<feature type="domain" description="Secretin/TonB short N-terminal" evidence="14">
    <location>
        <begin position="24"/>
        <end position="75"/>
    </location>
</feature>
<evidence type="ECO:0000256" key="4">
    <source>
        <dbReference type="ARBA" id="ARBA00022452"/>
    </source>
</evidence>
<keyword evidence="7" id="KW-0408">Iron</keyword>
<keyword evidence="16" id="KW-1185">Reference proteome</keyword>
<dbReference type="InterPro" id="IPR000531">
    <property type="entry name" value="Beta-barrel_TonB"/>
</dbReference>
<dbReference type="InterPro" id="IPR010105">
    <property type="entry name" value="TonB_sidphr_rcpt"/>
</dbReference>
<evidence type="ECO:0000256" key="8">
    <source>
        <dbReference type="ARBA" id="ARBA00023077"/>
    </source>
</evidence>
<keyword evidence="4 12" id="KW-1134">Transmembrane beta strand</keyword>
<dbReference type="Gene3D" id="2.40.170.20">
    <property type="entry name" value="TonB-dependent receptor, beta-barrel domain"/>
    <property type="match status" value="1"/>
</dbReference>
<keyword evidence="6 12" id="KW-0812">Transmembrane</keyword>
<keyword evidence="3 12" id="KW-0813">Transport</keyword>
<evidence type="ECO:0000256" key="7">
    <source>
        <dbReference type="ARBA" id="ARBA00023004"/>
    </source>
</evidence>
<dbReference type="Pfam" id="PF07715">
    <property type="entry name" value="Plug"/>
    <property type="match status" value="1"/>
</dbReference>
<evidence type="ECO:0000256" key="10">
    <source>
        <dbReference type="ARBA" id="ARBA00023170"/>
    </source>
</evidence>
<keyword evidence="5" id="KW-0406">Ion transport</keyword>
<dbReference type="GO" id="GO:0009279">
    <property type="term" value="C:cell outer membrane"/>
    <property type="evidence" value="ECO:0007669"/>
    <property type="project" value="UniProtKB-SubCell"/>
</dbReference>
<protein>
    <submittedName>
        <fullName evidence="15">Ferric-mycobactin receptor FemA</fullName>
    </submittedName>
</protein>
<dbReference type="GO" id="GO:0015344">
    <property type="term" value="F:siderophore uptake transmembrane transporter activity"/>
    <property type="evidence" value="ECO:0007669"/>
    <property type="project" value="TreeGrafter"/>
</dbReference>
<evidence type="ECO:0000259" key="14">
    <source>
        <dbReference type="SMART" id="SM00965"/>
    </source>
</evidence>
<organism evidence="15 16">
    <name type="scientific">Azorhizobium oxalatiphilum</name>
    <dbReference type="NCBI Taxonomy" id="980631"/>
    <lineage>
        <taxon>Bacteria</taxon>
        <taxon>Pseudomonadati</taxon>
        <taxon>Pseudomonadota</taxon>
        <taxon>Alphaproteobacteria</taxon>
        <taxon>Hyphomicrobiales</taxon>
        <taxon>Xanthobacteraceae</taxon>
        <taxon>Azorhizobium</taxon>
    </lineage>
</organism>
<evidence type="ECO:0000256" key="5">
    <source>
        <dbReference type="ARBA" id="ARBA00022496"/>
    </source>
</evidence>
<dbReference type="InterPro" id="IPR011662">
    <property type="entry name" value="Secretin/TonB_short_N"/>
</dbReference>
<evidence type="ECO:0000256" key="6">
    <source>
        <dbReference type="ARBA" id="ARBA00022692"/>
    </source>
</evidence>
<evidence type="ECO:0000313" key="16">
    <source>
        <dbReference type="Proteomes" id="UP000606044"/>
    </source>
</evidence>
<comment type="caution">
    <text evidence="15">The sequence shown here is derived from an EMBL/GenBank/DDBJ whole genome shotgun (WGS) entry which is preliminary data.</text>
</comment>
<dbReference type="NCBIfam" id="TIGR01783">
    <property type="entry name" value="TonB-siderophor"/>
    <property type="match status" value="1"/>
</dbReference>
<dbReference type="CDD" id="cd01347">
    <property type="entry name" value="ligand_gated_channel"/>
    <property type="match status" value="1"/>
</dbReference>
<evidence type="ECO:0000256" key="1">
    <source>
        <dbReference type="ARBA" id="ARBA00004571"/>
    </source>
</evidence>
<dbReference type="GO" id="GO:0038023">
    <property type="term" value="F:signaling receptor activity"/>
    <property type="evidence" value="ECO:0007669"/>
    <property type="project" value="InterPro"/>
</dbReference>
<evidence type="ECO:0000313" key="15">
    <source>
        <dbReference type="EMBL" id="GGF71543.1"/>
    </source>
</evidence>
<keyword evidence="10 15" id="KW-0675">Receptor</keyword>
<keyword evidence="5" id="KW-0410">Iron transport</keyword>
<dbReference type="EMBL" id="BMCT01000005">
    <property type="protein sequence ID" value="GGF71543.1"/>
    <property type="molecule type" value="Genomic_DNA"/>
</dbReference>
<evidence type="ECO:0000256" key="12">
    <source>
        <dbReference type="PROSITE-ProRule" id="PRU01360"/>
    </source>
</evidence>
<dbReference type="Gene3D" id="3.55.50.30">
    <property type="match status" value="1"/>
</dbReference>
<comment type="subcellular location">
    <subcellularLocation>
        <location evidence="1 12">Cell outer membrane</location>
        <topology evidence="1 12">Multi-pass membrane protein</topology>
    </subcellularLocation>
</comment>